<gene>
    <name evidence="1" type="ORF">J2W48_004586</name>
</gene>
<proteinExistence type="predicted"/>
<evidence type="ECO:0000313" key="2">
    <source>
        <dbReference type="Proteomes" id="UP001269081"/>
    </source>
</evidence>
<protein>
    <submittedName>
        <fullName evidence="1">Uncharacterized protein</fullName>
    </submittedName>
</protein>
<organism evidence="1 2">
    <name type="scientific">Flavobacterium piscis</name>
    <dbReference type="NCBI Taxonomy" id="1114874"/>
    <lineage>
        <taxon>Bacteria</taxon>
        <taxon>Pseudomonadati</taxon>
        <taxon>Bacteroidota</taxon>
        <taxon>Flavobacteriia</taxon>
        <taxon>Flavobacteriales</taxon>
        <taxon>Flavobacteriaceae</taxon>
        <taxon>Flavobacterium</taxon>
    </lineage>
</organism>
<evidence type="ECO:0000313" key="1">
    <source>
        <dbReference type="EMBL" id="MDR7212621.1"/>
    </source>
</evidence>
<keyword evidence="2" id="KW-1185">Reference proteome</keyword>
<dbReference type="EMBL" id="JAVDWQ010000028">
    <property type="protein sequence ID" value="MDR7212621.1"/>
    <property type="molecule type" value="Genomic_DNA"/>
</dbReference>
<dbReference type="Proteomes" id="UP001269081">
    <property type="component" value="Unassembled WGS sequence"/>
</dbReference>
<accession>A0ABU1YGD9</accession>
<name>A0ABU1YGD9_9FLAO</name>
<sequence length="55" mass="6700">MSFIQRLHYKRDYEITINKKIRENSCNSWQKNIAAEVILNINLRNLRKLNCHIIE</sequence>
<comment type="caution">
    <text evidence="1">The sequence shown here is derived from an EMBL/GenBank/DDBJ whole genome shotgun (WGS) entry which is preliminary data.</text>
</comment>
<reference evidence="1 2" key="1">
    <citation type="submission" date="2023-07" db="EMBL/GenBank/DDBJ databases">
        <title>Sorghum-associated microbial communities from plants grown in Nebraska, USA.</title>
        <authorList>
            <person name="Schachtman D."/>
        </authorList>
    </citation>
    <scope>NUCLEOTIDE SEQUENCE [LARGE SCALE GENOMIC DNA]</scope>
    <source>
        <strain evidence="1 2">4129</strain>
    </source>
</reference>